<comment type="similarity">
    <text evidence="3">Belongs to the Nudix hydrolase family. RppH subfamily.</text>
</comment>
<sequence length="158" mass="19151">MINYNGYHPNIGVVAHNTNRQVLWVKRTNQDVWQFPHGGIQTSETPKIAMYRTLFETVGLNQQDVRIISESHHWVKYNLPIDLIHLKKEKICMEQKQKWYLVRLLCNDGAINIKNSHSPEYDDWQWVNYWYPIRYVIPFKKVLYRRIMEEFSKKLFIL</sequence>
<feature type="domain" description="Nudix hydrolase" evidence="4">
    <location>
        <begin position="6"/>
        <end position="149"/>
    </location>
</feature>
<dbReference type="Gene3D" id="3.90.79.10">
    <property type="entry name" value="Nucleoside Triphosphate Pyrophosphohydrolase"/>
    <property type="match status" value="1"/>
</dbReference>
<dbReference type="Pfam" id="PF00293">
    <property type="entry name" value="NUDIX"/>
    <property type="match status" value="1"/>
</dbReference>
<dbReference type="NCBIfam" id="NF001937">
    <property type="entry name" value="PRK00714.1-4"/>
    <property type="match status" value="1"/>
</dbReference>
<protein>
    <recommendedName>
        <fullName evidence="3">RNA pyrophosphohydrolase</fullName>
        <ecNumber evidence="3">3.6.1.-</ecNumber>
    </recommendedName>
    <alternativeName>
        <fullName evidence="3">(Di)nucleoside polyphosphate hydrolase</fullName>
    </alternativeName>
</protein>
<comment type="function">
    <text evidence="3">Accelerates the degradation of transcripts by removing pyrophosphate from the 5'-end of triphosphorylated RNA, leading to a more labile monophosphorylated state that can stimulate subsequent ribonuclease cleavage.</text>
</comment>
<dbReference type="PROSITE" id="PS51462">
    <property type="entry name" value="NUDIX"/>
    <property type="match status" value="1"/>
</dbReference>
<dbReference type="SUPFAM" id="SSF55811">
    <property type="entry name" value="Nudix"/>
    <property type="match status" value="1"/>
</dbReference>
<keyword evidence="2 3" id="KW-0378">Hydrolase</keyword>
<dbReference type="GO" id="GO:0016462">
    <property type="term" value="F:pyrophosphatase activity"/>
    <property type="evidence" value="ECO:0007669"/>
    <property type="project" value="UniProtKB-ARBA"/>
</dbReference>
<evidence type="ECO:0000259" key="4">
    <source>
        <dbReference type="PROSITE" id="PS51462"/>
    </source>
</evidence>
<evidence type="ECO:0000313" key="6">
    <source>
        <dbReference type="Proteomes" id="UP000294418"/>
    </source>
</evidence>
<dbReference type="AlphaFoldDB" id="A0A451DDN1"/>
<evidence type="ECO:0000256" key="2">
    <source>
        <dbReference type="ARBA" id="ARBA00022801"/>
    </source>
</evidence>
<dbReference type="CDD" id="cd03671">
    <property type="entry name" value="NUDIX_Ap4A_hydrolase_plant_like"/>
    <property type="match status" value="1"/>
</dbReference>
<accession>A0A451DDN1</accession>
<dbReference type="RefSeq" id="WP_232037582.1">
    <property type="nucleotide sequence ID" value="NZ_LR217720.1"/>
</dbReference>
<name>A0A451DDN1_9GAMM</name>
<dbReference type="Proteomes" id="UP000294418">
    <property type="component" value="Chromosome"/>
</dbReference>
<evidence type="ECO:0000256" key="1">
    <source>
        <dbReference type="ARBA" id="ARBA00001946"/>
    </source>
</evidence>
<feature type="short sequence motif" description="Nudix box" evidence="3">
    <location>
        <begin position="38"/>
        <end position="59"/>
    </location>
</feature>
<comment type="cofactor">
    <cofactor evidence="3">
        <name>a divalent metal cation</name>
        <dbReference type="ChEBI" id="CHEBI:60240"/>
    </cofactor>
</comment>
<reference evidence="5 6" key="1">
    <citation type="submission" date="2019-02" db="EMBL/GenBank/DDBJ databases">
        <authorList>
            <person name="Manzano-Marin A."/>
            <person name="Manzano-Marin A."/>
        </authorList>
    </citation>
    <scope>NUCLEOTIDE SEQUENCE [LARGE SCALE GENOMIC DNA]</scope>
    <source>
        <strain evidence="5 6">ErCilaricifoliae</strain>
    </source>
</reference>
<dbReference type="NCBIfam" id="NF001938">
    <property type="entry name" value="PRK00714.1-5"/>
    <property type="match status" value="1"/>
</dbReference>
<comment type="cofactor">
    <cofactor evidence="1">
        <name>Mg(2+)</name>
        <dbReference type="ChEBI" id="CHEBI:18420"/>
    </cofactor>
</comment>
<dbReference type="EC" id="3.6.1.-" evidence="3"/>
<dbReference type="InterPro" id="IPR022927">
    <property type="entry name" value="RppH"/>
</dbReference>
<evidence type="ECO:0000256" key="3">
    <source>
        <dbReference type="HAMAP-Rule" id="MF_00298"/>
    </source>
</evidence>
<dbReference type="InterPro" id="IPR000086">
    <property type="entry name" value="NUDIX_hydrolase_dom"/>
</dbReference>
<evidence type="ECO:0000313" key="5">
    <source>
        <dbReference type="EMBL" id="VFP84595.1"/>
    </source>
</evidence>
<dbReference type="EMBL" id="LR217720">
    <property type="protein sequence ID" value="VFP84595.1"/>
    <property type="molecule type" value="Genomic_DNA"/>
</dbReference>
<gene>
    <name evidence="3 5" type="primary">rppH</name>
    <name evidence="3" type="synonym">nudH</name>
    <name evidence="5" type="ORF">ERCILAFE3058_684</name>
</gene>
<proteinExistence type="inferred from homology"/>
<organism evidence="5 6">
    <name type="scientific">Candidatus Erwinia haradaeae</name>
    <dbReference type="NCBI Taxonomy" id="1922217"/>
    <lineage>
        <taxon>Bacteria</taxon>
        <taxon>Pseudomonadati</taxon>
        <taxon>Pseudomonadota</taxon>
        <taxon>Gammaproteobacteria</taxon>
        <taxon>Enterobacterales</taxon>
        <taxon>Erwiniaceae</taxon>
        <taxon>Erwinia</taxon>
    </lineage>
</organism>
<dbReference type="InterPro" id="IPR015797">
    <property type="entry name" value="NUDIX_hydrolase-like_dom_sf"/>
</dbReference>
<dbReference type="HAMAP" id="MF_00298">
    <property type="entry name" value="Nudix_RppH"/>
    <property type="match status" value="1"/>
</dbReference>